<organism evidence="1 2">
    <name type="scientific">Galerina marginata (strain CBS 339.88)</name>
    <dbReference type="NCBI Taxonomy" id="685588"/>
    <lineage>
        <taxon>Eukaryota</taxon>
        <taxon>Fungi</taxon>
        <taxon>Dikarya</taxon>
        <taxon>Basidiomycota</taxon>
        <taxon>Agaricomycotina</taxon>
        <taxon>Agaricomycetes</taxon>
        <taxon>Agaricomycetidae</taxon>
        <taxon>Agaricales</taxon>
        <taxon>Agaricineae</taxon>
        <taxon>Strophariaceae</taxon>
        <taxon>Galerina</taxon>
    </lineage>
</organism>
<dbReference type="Proteomes" id="UP000027222">
    <property type="component" value="Unassembled WGS sequence"/>
</dbReference>
<sequence>MAHPNHEDSTVHLLSKKSRRLRRDTFFFMREFTGLHVLIAGLNQRLAPVTCAKLNRWVRFMDKRAFTFELEPVELARSGAVLKYSSVTAGSNIPPESNVPLPAGDYVWHVIVSPEMESSYMPPFSTFLDSATFSELQSGAQVPGELHVGIFGLERTFPDVSPTT</sequence>
<gene>
    <name evidence="1" type="ORF">GALMADRAFT_148297</name>
</gene>
<dbReference type="EMBL" id="KL142430">
    <property type="protein sequence ID" value="KDR65918.1"/>
    <property type="molecule type" value="Genomic_DNA"/>
</dbReference>
<keyword evidence="2" id="KW-1185">Reference proteome</keyword>
<reference evidence="2" key="1">
    <citation type="journal article" date="2014" name="Proc. Natl. Acad. Sci. U.S.A.">
        <title>Extensive sampling of basidiomycete genomes demonstrates inadequacy of the white-rot/brown-rot paradigm for wood decay fungi.</title>
        <authorList>
            <person name="Riley R."/>
            <person name="Salamov A.A."/>
            <person name="Brown D.W."/>
            <person name="Nagy L.G."/>
            <person name="Floudas D."/>
            <person name="Held B.W."/>
            <person name="Levasseur A."/>
            <person name="Lombard V."/>
            <person name="Morin E."/>
            <person name="Otillar R."/>
            <person name="Lindquist E.A."/>
            <person name="Sun H."/>
            <person name="LaButti K.M."/>
            <person name="Schmutz J."/>
            <person name="Jabbour D."/>
            <person name="Luo H."/>
            <person name="Baker S.E."/>
            <person name="Pisabarro A.G."/>
            <person name="Walton J.D."/>
            <person name="Blanchette R.A."/>
            <person name="Henrissat B."/>
            <person name="Martin F."/>
            <person name="Cullen D."/>
            <person name="Hibbett D.S."/>
            <person name="Grigoriev I.V."/>
        </authorList>
    </citation>
    <scope>NUCLEOTIDE SEQUENCE [LARGE SCALE GENOMIC DNA]</scope>
    <source>
        <strain evidence="2">CBS 339.88</strain>
    </source>
</reference>
<dbReference type="HOGENOM" id="CLU_1619157_0_0_1"/>
<name>A0A067SGQ7_GALM3</name>
<evidence type="ECO:0000313" key="2">
    <source>
        <dbReference type="Proteomes" id="UP000027222"/>
    </source>
</evidence>
<evidence type="ECO:0000313" key="1">
    <source>
        <dbReference type="EMBL" id="KDR65918.1"/>
    </source>
</evidence>
<protein>
    <submittedName>
        <fullName evidence="1">Uncharacterized protein</fullName>
    </submittedName>
</protein>
<dbReference type="OrthoDB" id="3263651at2759"/>
<proteinExistence type="predicted"/>
<accession>A0A067SGQ7</accession>
<dbReference type="AlphaFoldDB" id="A0A067SGQ7"/>